<evidence type="ECO:0000256" key="4">
    <source>
        <dbReference type="SAM" id="MobiDB-lite"/>
    </source>
</evidence>
<dbReference type="EMBL" id="JBJKBG010000005">
    <property type="protein sequence ID" value="KAL3739192.1"/>
    <property type="molecule type" value="Genomic_DNA"/>
</dbReference>
<organism evidence="5 6">
    <name type="scientific">Eucalyptus globulus</name>
    <name type="common">Tasmanian blue gum</name>
    <dbReference type="NCBI Taxonomy" id="34317"/>
    <lineage>
        <taxon>Eukaryota</taxon>
        <taxon>Viridiplantae</taxon>
        <taxon>Streptophyta</taxon>
        <taxon>Embryophyta</taxon>
        <taxon>Tracheophyta</taxon>
        <taxon>Spermatophyta</taxon>
        <taxon>Magnoliopsida</taxon>
        <taxon>eudicotyledons</taxon>
        <taxon>Gunneridae</taxon>
        <taxon>Pentapetalae</taxon>
        <taxon>rosids</taxon>
        <taxon>malvids</taxon>
        <taxon>Myrtales</taxon>
        <taxon>Myrtaceae</taxon>
        <taxon>Myrtoideae</taxon>
        <taxon>Eucalypteae</taxon>
        <taxon>Eucalyptus</taxon>
    </lineage>
</organism>
<sequence>MAVEARRAAPFPARMIVNRFFGNSIATRKYCCAIRSYPTHAEDFIPLPSTETETPDPISRPSRRRLKFRVVPEFSTAKSSVKSDSGSTSDYNAAVSVPRSHRKRSRDDAIGDDHLNGDGFPASRNPPHKMRKASPFLGHEVGFENQGRESEIDCLISQHGNRKIRNFLTTFLFWTCLPTQAFARKLKKKDTEIQRIGKLNGLLQEKLKILAMESQMWRGLAQDNEFEADSLRSTLQRVLSRGGGGVDDAESCCGSNGPGTAAAEGRDAEAESTRRQPRRCGRCGKWEVGAVLLPRSTCACARRRAGPATATELRAARLSRRECS</sequence>
<dbReference type="PANTHER" id="PTHR42647:SF55">
    <property type="entry name" value="BOI-RELATED E3 UBIQUITIN-PROTEIN LIGASE 1"/>
    <property type="match status" value="1"/>
</dbReference>
<reference evidence="5 6" key="1">
    <citation type="submission" date="2024-11" db="EMBL/GenBank/DDBJ databases">
        <title>Chromosome-level genome assembly of Eucalyptus globulus Labill. provides insights into its genome evolution.</title>
        <authorList>
            <person name="Li X."/>
        </authorList>
    </citation>
    <scope>NUCLEOTIDE SEQUENCE [LARGE SCALE GENOMIC DNA]</scope>
    <source>
        <strain evidence="5">CL2024</strain>
        <tissue evidence="5">Fresh tender leaves</tissue>
    </source>
</reference>
<name>A0ABD3KNR0_EUCGL</name>
<dbReference type="GO" id="GO:0008270">
    <property type="term" value="F:zinc ion binding"/>
    <property type="evidence" value="ECO:0007669"/>
    <property type="project" value="UniProtKB-KW"/>
</dbReference>
<feature type="compositionally biased region" description="Basic and acidic residues" evidence="4">
    <location>
        <begin position="105"/>
        <end position="116"/>
    </location>
</feature>
<dbReference type="PANTHER" id="PTHR42647">
    <property type="entry name" value="SBP (S-RIBONUCLEASE BINDING PROTEIN) FAMILY PROTEIN"/>
    <property type="match status" value="1"/>
</dbReference>
<feature type="region of interest" description="Disordered" evidence="4">
    <location>
        <begin position="79"/>
        <end position="133"/>
    </location>
</feature>
<keyword evidence="6" id="KW-1185">Reference proteome</keyword>
<evidence type="ECO:0000256" key="2">
    <source>
        <dbReference type="ARBA" id="ARBA00022771"/>
    </source>
</evidence>
<evidence type="ECO:0000313" key="5">
    <source>
        <dbReference type="EMBL" id="KAL3739192.1"/>
    </source>
</evidence>
<proteinExistence type="predicted"/>
<keyword evidence="1" id="KW-0479">Metal-binding</keyword>
<gene>
    <name evidence="5" type="ORF">ACJRO7_020573</name>
</gene>
<keyword evidence="2" id="KW-0863">Zinc-finger</keyword>
<dbReference type="Proteomes" id="UP001634007">
    <property type="component" value="Unassembled WGS sequence"/>
</dbReference>
<accession>A0ABD3KNR0</accession>
<evidence type="ECO:0000256" key="3">
    <source>
        <dbReference type="ARBA" id="ARBA00022833"/>
    </source>
</evidence>
<evidence type="ECO:0000313" key="6">
    <source>
        <dbReference type="Proteomes" id="UP001634007"/>
    </source>
</evidence>
<feature type="compositionally biased region" description="Low complexity" evidence="4">
    <location>
        <begin position="79"/>
        <end position="90"/>
    </location>
</feature>
<comment type="caution">
    <text evidence="5">The sequence shown here is derived from an EMBL/GenBank/DDBJ whole genome shotgun (WGS) entry which is preliminary data.</text>
</comment>
<keyword evidence="3" id="KW-0862">Zinc</keyword>
<evidence type="ECO:0000256" key="1">
    <source>
        <dbReference type="ARBA" id="ARBA00022723"/>
    </source>
</evidence>
<dbReference type="AlphaFoldDB" id="A0ABD3KNR0"/>
<protein>
    <submittedName>
        <fullName evidence="5">Uncharacterized protein</fullName>
    </submittedName>
</protein>